<dbReference type="SMART" id="SM00220">
    <property type="entry name" value="S_TKc"/>
    <property type="match status" value="1"/>
</dbReference>
<dbReference type="InterPro" id="IPR013695">
    <property type="entry name" value="WAK"/>
</dbReference>
<evidence type="ECO:0000256" key="5">
    <source>
        <dbReference type="ARBA" id="ARBA00022729"/>
    </source>
</evidence>
<evidence type="ECO:0000259" key="16">
    <source>
        <dbReference type="PROSITE" id="PS50011"/>
    </source>
</evidence>
<name>A0A3P5YES5_BRACM</name>
<organism evidence="18">
    <name type="scientific">Brassica campestris</name>
    <name type="common">Field mustard</name>
    <dbReference type="NCBI Taxonomy" id="3711"/>
    <lineage>
        <taxon>Eukaryota</taxon>
        <taxon>Viridiplantae</taxon>
        <taxon>Streptophyta</taxon>
        <taxon>Embryophyta</taxon>
        <taxon>Tracheophyta</taxon>
        <taxon>Spermatophyta</taxon>
        <taxon>Magnoliopsida</taxon>
        <taxon>eudicotyledons</taxon>
        <taxon>Gunneridae</taxon>
        <taxon>Pentapetalae</taxon>
        <taxon>rosids</taxon>
        <taxon>malvids</taxon>
        <taxon>Brassicales</taxon>
        <taxon>Brassicaceae</taxon>
        <taxon>Brassiceae</taxon>
        <taxon>Brassica</taxon>
    </lineage>
</organism>
<keyword evidence="10 15" id="KW-0472">Membrane</keyword>
<dbReference type="PROSITE" id="PS00108">
    <property type="entry name" value="PROTEIN_KINASE_ST"/>
    <property type="match status" value="1"/>
</dbReference>
<sequence>MEDPCETLNNSEAFHMSRYHSYNNHSPRISSPWLDLRVFYVRISNVRVEDSTPEALTINHIPLDPDTLLEINGVRMSMYSEGCSSQLRRDRVDKKSEEATYVSTDNIRLNGSVKFEVYDKKELVLSGFLEMSDGNGFTGESKKQWNMTCEAEITVGSGFVKEKSRNGQELLPALPTIEVYVTGCFSGTPIILTKTLQLGLRKKQSRRMALDSIPEYETAEEPQKDISSELDLQAAEYANYKDYEGDRYWRSECLDGEMSWFNAGVRVGVGIGLGACVGIGIGVGLLDQILSSKRINIMRCYNNYSTSILLFVMLMLILASNVVTLSSLCQTESCGSIKIPYPFGVREGCYLNEWYKIECRNNTFPFLFKMGLEVVNFSFPRENSYTTSSYPSSSYGSIRIKSLITSVGCSRDGKDSGLVLNLTDSPFFFEDGNSLVAVGCNGKASLTNIEPTKVGCELNCTASKERLPSKSIPFFDNAWCSSNPVCTKNKGEDERRCDGNGCCEETLEGFQDKRVMGVRIESFEQGNSTFRKCRVAFLTDEVYMLSNATKPESFFSKGYATVRMGWIIQTNNLSYIKSLGCETTKEYQSVPYSKFQEISCICYSVTTSGTSYANCGCNQGYTGNPYLFNGCKDINECLERDPDRNGTRMYCRDSDTCVNVPGDFRSSIYRYFVMFSGVGAGFGVLVLVGGIWLLRKFLKKRRITRRKRMFFKRNGGLLLQQQLETRDGNVEKTRIFSSRELEKATENFSDNRILGQGGQGTVYKGMLADGRTVAVKKSKVVDEDKLEEFINEVVILTQVNHRHVVKLLGCCLETEVPVLVYEFIPNGNLFQHIHEESDDYTMIWGVRLRIAVDIAGALSYLHSAACSPIYHRDVKSTNILLDEKYRAKVSDFGTSRTVTVDHTHWTTVISGTVGYVDPEYYGSSQYTDKSDVYSFGVILVELITGEKPVITLPDSQEIRGLADHFRAAMKENKFFDIIDARIRDVCKPEQVMAVANLARKCLNSKGKKRPYMREVFAQLEKICSSPEDPLVKIENDIDNDDEEEEGMNMIEIADSWTTGVTAPAFSIVASPSSSDVKPLFPPSTW</sequence>
<evidence type="ECO:0000256" key="2">
    <source>
        <dbReference type="ARBA" id="ARBA00022527"/>
    </source>
</evidence>
<comment type="subcellular location">
    <subcellularLocation>
        <location evidence="1">Membrane</location>
        <topology evidence="1">Single-pass type I membrane protein</topology>
    </subcellularLocation>
</comment>
<evidence type="ECO:0000256" key="11">
    <source>
        <dbReference type="ARBA" id="ARBA00023157"/>
    </source>
</evidence>
<keyword evidence="7" id="KW-0418">Kinase</keyword>
<evidence type="ECO:0000256" key="7">
    <source>
        <dbReference type="ARBA" id="ARBA00022777"/>
    </source>
</evidence>
<dbReference type="Gene3D" id="1.10.510.10">
    <property type="entry name" value="Transferase(Phosphotransferase) domain 1"/>
    <property type="match status" value="1"/>
</dbReference>
<feature type="transmembrane region" description="Helical" evidence="15">
    <location>
        <begin position="671"/>
        <end position="694"/>
    </location>
</feature>
<keyword evidence="8" id="KW-0067">ATP-binding</keyword>
<dbReference type="GO" id="GO:0004674">
    <property type="term" value="F:protein serine/threonine kinase activity"/>
    <property type="evidence" value="ECO:0007669"/>
    <property type="project" value="UniProtKB-KW"/>
</dbReference>
<evidence type="ECO:0000256" key="4">
    <source>
        <dbReference type="ARBA" id="ARBA00022692"/>
    </source>
</evidence>
<dbReference type="InterPro" id="IPR001245">
    <property type="entry name" value="Ser-Thr/Tyr_kinase_cat_dom"/>
</dbReference>
<evidence type="ECO:0000256" key="6">
    <source>
        <dbReference type="ARBA" id="ARBA00022741"/>
    </source>
</evidence>
<keyword evidence="6" id="KW-0547">Nucleotide-binding</keyword>
<keyword evidence="5" id="KW-0732">Signal</keyword>
<dbReference type="GO" id="GO:0005524">
    <property type="term" value="F:ATP binding"/>
    <property type="evidence" value="ECO:0007669"/>
    <property type="project" value="UniProtKB-KW"/>
</dbReference>
<evidence type="ECO:0000313" key="18">
    <source>
        <dbReference type="EMBL" id="VDC66126.1"/>
    </source>
</evidence>
<proteinExistence type="predicted"/>
<accession>A0A3P5YES5</accession>
<evidence type="ECO:0000256" key="15">
    <source>
        <dbReference type="SAM" id="Phobius"/>
    </source>
</evidence>
<dbReference type="Pfam" id="PF07714">
    <property type="entry name" value="PK_Tyr_Ser-Thr"/>
    <property type="match status" value="1"/>
</dbReference>
<dbReference type="Pfam" id="PF08488">
    <property type="entry name" value="WAK"/>
    <property type="match status" value="1"/>
</dbReference>
<evidence type="ECO:0000313" key="17">
    <source>
        <dbReference type="EMBL" id="CAG7869392.1"/>
    </source>
</evidence>
<dbReference type="Gene3D" id="3.30.200.20">
    <property type="entry name" value="Phosphorylase Kinase, domain 1"/>
    <property type="match status" value="1"/>
</dbReference>
<dbReference type="AlphaFoldDB" id="A0A3P5YES5"/>
<protein>
    <recommendedName>
        <fullName evidence="16">Protein kinase domain-containing protein</fullName>
    </recommendedName>
</protein>
<dbReference type="EMBL" id="LR031569">
    <property type="protein sequence ID" value="VDC66126.1"/>
    <property type="molecule type" value="Genomic_DNA"/>
</dbReference>
<dbReference type="GO" id="GO:0007166">
    <property type="term" value="P:cell surface receptor signaling pathway"/>
    <property type="evidence" value="ECO:0007669"/>
    <property type="project" value="InterPro"/>
</dbReference>
<feature type="transmembrane region" description="Helical" evidence="15">
    <location>
        <begin position="267"/>
        <end position="286"/>
    </location>
</feature>
<evidence type="ECO:0000256" key="12">
    <source>
        <dbReference type="ARBA" id="ARBA00023180"/>
    </source>
</evidence>
<feature type="domain" description="Protein kinase" evidence="16">
    <location>
        <begin position="748"/>
        <end position="1031"/>
    </location>
</feature>
<dbReference type="CDD" id="cd14066">
    <property type="entry name" value="STKc_IRAK"/>
    <property type="match status" value="1"/>
</dbReference>
<evidence type="ECO:0000256" key="9">
    <source>
        <dbReference type="ARBA" id="ARBA00022989"/>
    </source>
</evidence>
<dbReference type="FunFam" id="1.10.510.10:FF:000084">
    <property type="entry name" value="Wall-associated receptor kinase 2"/>
    <property type="match status" value="1"/>
</dbReference>
<dbReference type="Gramene" id="A06p16320.2_BraZ1">
    <property type="protein sequence ID" value="A06p16320.2_BraZ1.CDS"/>
    <property type="gene ID" value="A06g16320.2_BraZ1"/>
</dbReference>
<keyword evidence="3" id="KW-0808">Transferase</keyword>
<reference evidence="18" key="1">
    <citation type="submission" date="2018-11" db="EMBL/GenBank/DDBJ databases">
        <authorList>
            <consortium name="Genoscope - CEA"/>
            <person name="William W."/>
        </authorList>
    </citation>
    <scope>NUCLEOTIDE SEQUENCE</scope>
</reference>
<evidence type="ECO:0000256" key="3">
    <source>
        <dbReference type="ARBA" id="ARBA00022679"/>
    </source>
</evidence>
<dbReference type="InterPro" id="IPR045274">
    <property type="entry name" value="WAK-like"/>
</dbReference>
<evidence type="ECO:0000256" key="13">
    <source>
        <dbReference type="ARBA" id="ARBA00047558"/>
    </source>
</evidence>
<evidence type="ECO:0000256" key="8">
    <source>
        <dbReference type="ARBA" id="ARBA00022840"/>
    </source>
</evidence>
<keyword evidence="9 15" id="KW-1133">Transmembrane helix</keyword>
<gene>
    <name evidence="18" type="ORF">BRAA06T24666Z</name>
    <name evidence="17" type="ORF">BRAPAZ1V2_A06P16320.2</name>
</gene>
<keyword evidence="2" id="KW-0723">Serine/threonine-protein kinase</keyword>
<evidence type="ECO:0000256" key="10">
    <source>
        <dbReference type="ARBA" id="ARBA00023136"/>
    </source>
</evidence>
<dbReference type="SUPFAM" id="SSF56112">
    <property type="entry name" value="Protein kinase-like (PK-like)"/>
    <property type="match status" value="1"/>
</dbReference>
<dbReference type="FunFam" id="3.30.200.20:FF:000043">
    <property type="entry name" value="Wall-associated receptor kinase 2"/>
    <property type="match status" value="1"/>
</dbReference>
<keyword evidence="12" id="KW-0325">Glycoprotein</keyword>
<dbReference type="PANTHER" id="PTHR27005">
    <property type="entry name" value="WALL-ASSOCIATED RECEPTOR KINASE-LIKE 21"/>
    <property type="match status" value="1"/>
</dbReference>
<feature type="transmembrane region" description="Helical" evidence="15">
    <location>
        <begin position="307"/>
        <end position="328"/>
    </location>
</feature>
<evidence type="ECO:0000256" key="14">
    <source>
        <dbReference type="ARBA" id="ARBA00047951"/>
    </source>
</evidence>
<dbReference type="InterPro" id="IPR008271">
    <property type="entry name" value="Ser/Thr_kinase_AS"/>
</dbReference>
<dbReference type="PROSITE" id="PS50011">
    <property type="entry name" value="PROTEIN_KINASE_DOM"/>
    <property type="match status" value="1"/>
</dbReference>
<dbReference type="GO" id="GO:0016020">
    <property type="term" value="C:membrane"/>
    <property type="evidence" value="ECO:0007669"/>
    <property type="project" value="UniProtKB-SubCell"/>
</dbReference>
<dbReference type="EMBL" id="LS974622">
    <property type="protein sequence ID" value="CAG7869392.1"/>
    <property type="molecule type" value="Genomic_DNA"/>
</dbReference>
<comment type="catalytic activity">
    <reaction evidence="13">
        <text>L-seryl-[protein] + ATP = O-phospho-L-seryl-[protein] + ADP + H(+)</text>
        <dbReference type="Rhea" id="RHEA:17989"/>
        <dbReference type="Rhea" id="RHEA-COMP:9863"/>
        <dbReference type="Rhea" id="RHEA-COMP:11604"/>
        <dbReference type="ChEBI" id="CHEBI:15378"/>
        <dbReference type="ChEBI" id="CHEBI:29999"/>
        <dbReference type="ChEBI" id="CHEBI:30616"/>
        <dbReference type="ChEBI" id="CHEBI:83421"/>
        <dbReference type="ChEBI" id="CHEBI:456216"/>
    </reaction>
</comment>
<comment type="catalytic activity">
    <reaction evidence="14">
        <text>L-threonyl-[protein] + ATP = O-phospho-L-threonyl-[protein] + ADP + H(+)</text>
        <dbReference type="Rhea" id="RHEA:46608"/>
        <dbReference type="Rhea" id="RHEA-COMP:11060"/>
        <dbReference type="Rhea" id="RHEA-COMP:11605"/>
        <dbReference type="ChEBI" id="CHEBI:15378"/>
        <dbReference type="ChEBI" id="CHEBI:30013"/>
        <dbReference type="ChEBI" id="CHEBI:30616"/>
        <dbReference type="ChEBI" id="CHEBI:61977"/>
        <dbReference type="ChEBI" id="CHEBI:456216"/>
    </reaction>
</comment>
<dbReference type="PANTHER" id="PTHR27005:SF239">
    <property type="entry name" value="WALL-ASSOCIATED RECEPTOR KINASE-LIKE 11-RELATED"/>
    <property type="match status" value="1"/>
</dbReference>
<dbReference type="InterPro" id="IPR011009">
    <property type="entry name" value="Kinase-like_dom_sf"/>
</dbReference>
<dbReference type="Proteomes" id="UP000694005">
    <property type="component" value="Chromosome A06"/>
</dbReference>
<keyword evidence="4 15" id="KW-0812">Transmembrane</keyword>
<dbReference type="InterPro" id="IPR000719">
    <property type="entry name" value="Prot_kinase_dom"/>
</dbReference>
<keyword evidence="11" id="KW-1015">Disulfide bond</keyword>
<evidence type="ECO:0000256" key="1">
    <source>
        <dbReference type="ARBA" id="ARBA00004479"/>
    </source>
</evidence>